<evidence type="ECO:0000256" key="12">
    <source>
        <dbReference type="SAM" id="Phobius"/>
    </source>
</evidence>
<dbReference type="GO" id="GO:0006508">
    <property type="term" value="P:proteolysis"/>
    <property type="evidence" value="ECO:0007669"/>
    <property type="project" value="UniProtKB-KW"/>
</dbReference>
<comment type="subcellular location">
    <subcellularLocation>
        <location evidence="2">Membrane</location>
        <topology evidence="2">Multi-pass membrane protein</topology>
    </subcellularLocation>
</comment>
<dbReference type="RefSeq" id="WP_101330860.1">
    <property type="nucleotide sequence ID" value="NZ_PJNH01000001.1"/>
</dbReference>
<dbReference type="Pfam" id="PF02163">
    <property type="entry name" value="Peptidase_M50"/>
    <property type="match status" value="1"/>
</dbReference>
<feature type="transmembrane region" description="Helical" evidence="12">
    <location>
        <begin position="150"/>
        <end position="171"/>
    </location>
</feature>
<evidence type="ECO:0000313" key="15">
    <source>
        <dbReference type="Proteomes" id="UP000243524"/>
    </source>
</evidence>
<feature type="transmembrane region" description="Helical" evidence="12">
    <location>
        <begin position="80"/>
        <end position="101"/>
    </location>
</feature>
<dbReference type="OrthoDB" id="166377at2"/>
<organism evidence="14 15">
    <name type="scientific">Halalkalibacillus sediminis</name>
    <dbReference type="NCBI Taxonomy" id="2018042"/>
    <lineage>
        <taxon>Bacteria</taxon>
        <taxon>Bacillati</taxon>
        <taxon>Bacillota</taxon>
        <taxon>Bacilli</taxon>
        <taxon>Bacillales</taxon>
        <taxon>Bacillaceae</taxon>
        <taxon>Halalkalibacillus</taxon>
    </lineage>
</organism>
<feature type="domain" description="Peptidase M50" evidence="13">
    <location>
        <begin position="29"/>
        <end position="101"/>
    </location>
</feature>
<keyword evidence="15" id="KW-1185">Reference proteome</keyword>
<evidence type="ECO:0000256" key="10">
    <source>
        <dbReference type="ARBA" id="ARBA00023049"/>
    </source>
</evidence>
<proteinExistence type="inferred from homology"/>
<dbReference type="PANTHER" id="PTHR39188">
    <property type="entry name" value="MEMBRANE-ASSOCIATED ZINC METALLOPROTEASE M50B"/>
    <property type="match status" value="1"/>
</dbReference>
<dbReference type="InterPro" id="IPR008915">
    <property type="entry name" value="Peptidase_M50"/>
</dbReference>
<reference evidence="14 15" key="1">
    <citation type="submission" date="2017-06" db="EMBL/GenBank/DDBJ databases">
        <title>the draft geome sequence of Illustriluteabacillus marina B3227.</title>
        <authorList>
            <person name="He R.-H."/>
            <person name="Du Z.-J."/>
        </authorList>
    </citation>
    <scope>NUCLEOTIDE SEQUENCE [LARGE SCALE GENOMIC DNA]</scope>
    <source>
        <strain evidence="14 15">B3227</strain>
    </source>
</reference>
<keyword evidence="5 12" id="KW-0812">Transmembrane</keyword>
<evidence type="ECO:0000259" key="13">
    <source>
        <dbReference type="Pfam" id="PF02163"/>
    </source>
</evidence>
<comment type="caution">
    <text evidence="14">The sequence shown here is derived from an EMBL/GenBank/DDBJ whole genome shotgun (WGS) entry which is preliminary data.</text>
</comment>
<dbReference type="GO" id="GO:0016020">
    <property type="term" value="C:membrane"/>
    <property type="evidence" value="ECO:0007669"/>
    <property type="project" value="UniProtKB-SubCell"/>
</dbReference>
<evidence type="ECO:0000313" key="14">
    <source>
        <dbReference type="EMBL" id="PKR79116.1"/>
    </source>
</evidence>
<protein>
    <recommendedName>
        <fullName evidence="13">Peptidase M50 domain-containing protein</fullName>
    </recommendedName>
</protein>
<accession>A0A2I0QXQ7</accession>
<evidence type="ECO:0000256" key="6">
    <source>
        <dbReference type="ARBA" id="ARBA00022723"/>
    </source>
</evidence>
<dbReference type="PANTHER" id="PTHR39188:SF3">
    <property type="entry name" value="STAGE IV SPORULATION PROTEIN FB"/>
    <property type="match status" value="1"/>
</dbReference>
<comment type="cofactor">
    <cofactor evidence="1">
        <name>Zn(2+)</name>
        <dbReference type="ChEBI" id="CHEBI:29105"/>
    </cofactor>
</comment>
<evidence type="ECO:0000256" key="11">
    <source>
        <dbReference type="ARBA" id="ARBA00023136"/>
    </source>
</evidence>
<evidence type="ECO:0000256" key="2">
    <source>
        <dbReference type="ARBA" id="ARBA00004141"/>
    </source>
</evidence>
<evidence type="ECO:0000256" key="4">
    <source>
        <dbReference type="ARBA" id="ARBA00022670"/>
    </source>
</evidence>
<keyword evidence="6" id="KW-0479">Metal-binding</keyword>
<feature type="transmembrane region" description="Helical" evidence="12">
    <location>
        <begin position="7"/>
        <end position="23"/>
    </location>
</feature>
<evidence type="ECO:0000256" key="5">
    <source>
        <dbReference type="ARBA" id="ARBA00022692"/>
    </source>
</evidence>
<dbReference type="GO" id="GO:0008237">
    <property type="term" value="F:metallopeptidase activity"/>
    <property type="evidence" value="ECO:0007669"/>
    <property type="project" value="UniProtKB-KW"/>
</dbReference>
<dbReference type="Proteomes" id="UP000243524">
    <property type="component" value="Unassembled WGS sequence"/>
</dbReference>
<dbReference type="AlphaFoldDB" id="A0A2I0QXQ7"/>
<feature type="transmembrane region" description="Helical" evidence="12">
    <location>
        <begin position="113"/>
        <end position="138"/>
    </location>
</feature>
<keyword evidence="9 12" id="KW-1133">Transmembrane helix</keyword>
<evidence type="ECO:0000256" key="7">
    <source>
        <dbReference type="ARBA" id="ARBA00022801"/>
    </source>
</evidence>
<sequence>MNKERTIYLHPLLFLMLIASYFLGMFIELFSFLVIVTIHELGHFVAAKYFKWNVRRLVLWPFGGVMETEDFYNRPRKEELIVILAGPIQHVWIAVFLWAMPLSFGEHIMIERLWLINLLVLGFNLIPIMPLDGGRLVFIMMNKWISLYRAIICMSIVSFTIILFGNVIIFIMGYYSIHLSVFSMFLLIDNWMTFQNKFIFLIRHVLNRATFYEKNNDPPHIIEVSSQTSFPEIISRFKMNRYHYIRYQTRGEDSIISEEEFINNYFHDQA</sequence>
<dbReference type="EMBL" id="PJNH01000001">
    <property type="protein sequence ID" value="PKR79116.1"/>
    <property type="molecule type" value="Genomic_DNA"/>
</dbReference>
<gene>
    <name evidence="14" type="ORF">CEY16_05025</name>
</gene>
<evidence type="ECO:0000256" key="3">
    <source>
        <dbReference type="ARBA" id="ARBA00007931"/>
    </source>
</evidence>
<name>A0A2I0QXQ7_9BACI</name>
<evidence type="ECO:0000256" key="1">
    <source>
        <dbReference type="ARBA" id="ARBA00001947"/>
    </source>
</evidence>
<evidence type="ECO:0000256" key="8">
    <source>
        <dbReference type="ARBA" id="ARBA00022833"/>
    </source>
</evidence>
<keyword evidence="10" id="KW-0482">Metalloprotease</keyword>
<keyword evidence="4" id="KW-0645">Protease</keyword>
<evidence type="ECO:0000256" key="9">
    <source>
        <dbReference type="ARBA" id="ARBA00022989"/>
    </source>
</evidence>
<feature type="transmembrane region" description="Helical" evidence="12">
    <location>
        <begin position="29"/>
        <end position="50"/>
    </location>
</feature>
<keyword evidence="8" id="KW-0862">Zinc</keyword>
<keyword evidence="7" id="KW-0378">Hydrolase</keyword>
<keyword evidence="11 12" id="KW-0472">Membrane</keyword>
<dbReference type="GO" id="GO:0046872">
    <property type="term" value="F:metal ion binding"/>
    <property type="evidence" value="ECO:0007669"/>
    <property type="project" value="UniProtKB-KW"/>
</dbReference>
<comment type="similarity">
    <text evidence="3">Belongs to the peptidase M50B family.</text>
</comment>